<evidence type="ECO:0000256" key="7">
    <source>
        <dbReference type="ARBA" id="ARBA00022764"/>
    </source>
</evidence>
<dbReference type="GO" id="GO:0042597">
    <property type="term" value="C:periplasmic space"/>
    <property type="evidence" value="ECO:0007669"/>
    <property type="project" value="UniProtKB-SubCell"/>
</dbReference>
<comment type="caution">
    <text evidence="9">The sequence shown here is derived from an EMBL/GenBank/DDBJ whole genome shotgun (WGS) entry which is preliminary data.</text>
</comment>
<organism evidence="9 10">
    <name type="scientific">Photobacterium galatheae</name>
    <dbReference type="NCBI Taxonomy" id="1654360"/>
    <lineage>
        <taxon>Bacteria</taxon>
        <taxon>Pseudomonadati</taxon>
        <taxon>Pseudomonadota</taxon>
        <taxon>Gammaproteobacteria</taxon>
        <taxon>Vibrionales</taxon>
        <taxon>Vibrionaceae</taxon>
        <taxon>Photobacterium</taxon>
    </lineage>
</organism>
<proteinExistence type="inferred from homology"/>
<evidence type="ECO:0000256" key="2">
    <source>
        <dbReference type="ARBA" id="ARBA00008520"/>
    </source>
</evidence>
<dbReference type="PANTHER" id="PTHR43649">
    <property type="entry name" value="ARABINOSE-BINDING PROTEIN-RELATED"/>
    <property type="match status" value="1"/>
</dbReference>
<evidence type="ECO:0000256" key="5">
    <source>
        <dbReference type="ARBA" id="ARBA00022448"/>
    </source>
</evidence>
<gene>
    <name evidence="9" type="ORF">EA58_19445</name>
</gene>
<accession>A0A066RI45</accession>
<dbReference type="GO" id="GO:0055085">
    <property type="term" value="P:transmembrane transport"/>
    <property type="evidence" value="ECO:0007669"/>
    <property type="project" value="InterPro"/>
</dbReference>
<evidence type="ECO:0000313" key="9">
    <source>
        <dbReference type="EMBL" id="KDM90110.1"/>
    </source>
</evidence>
<keyword evidence="7" id="KW-0574">Periplasm</keyword>
<evidence type="ECO:0000256" key="8">
    <source>
        <dbReference type="SAM" id="SignalP"/>
    </source>
</evidence>
<dbReference type="InterPro" id="IPR006061">
    <property type="entry name" value="SBP_1_CS"/>
</dbReference>
<name>A0A066RI45_9GAMM</name>
<dbReference type="PROSITE" id="PS01037">
    <property type="entry name" value="SBP_BACTERIAL_1"/>
    <property type="match status" value="1"/>
</dbReference>
<dbReference type="OrthoDB" id="4393730at2"/>
<protein>
    <recommendedName>
        <fullName evidence="4">sn-glycerol-3-phosphate-binding periplasmic protein UgpB</fullName>
    </recommendedName>
</protein>
<keyword evidence="10" id="KW-1185">Reference proteome</keyword>
<dbReference type="Pfam" id="PF13416">
    <property type="entry name" value="SBP_bac_8"/>
    <property type="match status" value="1"/>
</dbReference>
<dbReference type="InterPro" id="IPR050490">
    <property type="entry name" value="Bact_solute-bd_prot1"/>
</dbReference>
<evidence type="ECO:0000256" key="1">
    <source>
        <dbReference type="ARBA" id="ARBA00004418"/>
    </source>
</evidence>
<evidence type="ECO:0000313" key="10">
    <source>
        <dbReference type="Proteomes" id="UP000027192"/>
    </source>
</evidence>
<dbReference type="PANTHER" id="PTHR43649:SF31">
    <property type="entry name" value="SN-GLYCEROL-3-PHOSPHATE-BINDING PERIPLASMIC PROTEIN UGPB"/>
    <property type="match status" value="1"/>
</dbReference>
<dbReference type="CDD" id="cd14748">
    <property type="entry name" value="PBP2_UgpB"/>
    <property type="match status" value="1"/>
</dbReference>
<dbReference type="STRING" id="1654360.EA58_19445"/>
<sequence length="435" mass="48516">MNKLKTVRALIVAFAGAGFASSAWATTEITWWHAMGGELGETVNQLAKEYNASQTEYKVVPVYKGSYVETLTAGIAAFRAGEAPNILQVADVGAATIMNAPGVAKPVQDILVSAGYDFHSKDYIAGVRNFYADNQGKMIGMPFNSSTPVLYYNKDILNKVGVQPPKTYEDLEKVAARLKDKGYAGFSQSLTPWIMFENFKSRHNLPLADQNNGYEGPATKLMFNTPDMRMHFHKLKAWSDKGYYKYYGSDWDANQTPFERQEVAMWMGSSGSFGGLRNRVKFSLGTTYLPYWDSINHNAGRTFIGGAALFALNGHSKAEEKGVAGFFHYLTKADTQVFWHEATGYVPVTEAAYEQAKASGYYKKQPDAEIGVKQLSLPGGDWTRGYRLGFYPQIQQIMHREFDNIFAGTSTVEDSFDKVEKESQVLLKRFARTVK</sequence>
<keyword evidence="6 8" id="KW-0732">Signal</keyword>
<feature type="signal peptide" evidence="8">
    <location>
        <begin position="1"/>
        <end position="25"/>
    </location>
</feature>
<dbReference type="AlphaFoldDB" id="A0A066RI45"/>
<dbReference type="Proteomes" id="UP000027192">
    <property type="component" value="Unassembled WGS sequence"/>
</dbReference>
<dbReference type="EMBL" id="JMIB01000038">
    <property type="protein sequence ID" value="KDM90110.1"/>
    <property type="molecule type" value="Genomic_DNA"/>
</dbReference>
<comment type="similarity">
    <text evidence="2">Belongs to the bacterial solute-binding protein 1 family.</text>
</comment>
<dbReference type="InterPro" id="IPR006059">
    <property type="entry name" value="SBP"/>
</dbReference>
<dbReference type="RefSeq" id="WP_036756276.1">
    <property type="nucleotide sequence ID" value="NZ_JAGSGC010000026.1"/>
</dbReference>
<evidence type="ECO:0000256" key="4">
    <source>
        <dbReference type="ARBA" id="ARBA00017470"/>
    </source>
</evidence>
<evidence type="ECO:0000256" key="6">
    <source>
        <dbReference type="ARBA" id="ARBA00022729"/>
    </source>
</evidence>
<keyword evidence="5" id="KW-0813">Transport</keyword>
<comment type="subcellular location">
    <subcellularLocation>
        <location evidence="1">Periplasm</location>
    </subcellularLocation>
</comment>
<dbReference type="Gene3D" id="3.40.190.10">
    <property type="entry name" value="Periplasmic binding protein-like II"/>
    <property type="match status" value="2"/>
</dbReference>
<comment type="subunit">
    <text evidence="3">The complex is composed of two ATP-binding proteins (UgpC), two transmembrane proteins (UgpA and UgpE) and a solute-binding protein (UgpB).</text>
</comment>
<dbReference type="SUPFAM" id="SSF53850">
    <property type="entry name" value="Periplasmic binding protein-like II"/>
    <property type="match status" value="1"/>
</dbReference>
<feature type="chain" id="PRO_5001625832" description="sn-glycerol-3-phosphate-binding periplasmic protein UgpB" evidence="8">
    <location>
        <begin position="26"/>
        <end position="435"/>
    </location>
</feature>
<evidence type="ECO:0000256" key="3">
    <source>
        <dbReference type="ARBA" id="ARBA00011557"/>
    </source>
</evidence>
<reference evidence="9 10" key="1">
    <citation type="submission" date="2014-04" db="EMBL/GenBank/DDBJ databases">
        <title>Draft genome sequence of Photobacterium halotolerans S2753: a solonamide, ngercheumicin and holomycin producer.</title>
        <authorList>
            <person name="Machado H.R."/>
            <person name="Gram L."/>
        </authorList>
    </citation>
    <scope>NUCLEOTIDE SEQUENCE [LARGE SCALE GENOMIC DNA]</scope>
    <source>
        <strain evidence="9 10">S2753</strain>
    </source>
</reference>